<accession>A0A3P6RCF9</accession>
<dbReference type="Pfam" id="PF10149">
    <property type="entry name" value="TM231"/>
    <property type="match status" value="1"/>
</dbReference>
<reference evidence="1 2" key="1">
    <citation type="submission" date="2018-11" db="EMBL/GenBank/DDBJ databases">
        <authorList>
            <consortium name="Pathogen Informatics"/>
        </authorList>
    </citation>
    <scope>NUCLEOTIDE SEQUENCE [LARGE SCALE GENOMIC DNA]</scope>
</reference>
<dbReference type="Proteomes" id="UP000271098">
    <property type="component" value="Unassembled WGS sequence"/>
</dbReference>
<dbReference type="EMBL" id="UYRT01017198">
    <property type="protein sequence ID" value="VDK56687.1"/>
    <property type="molecule type" value="Genomic_DNA"/>
</dbReference>
<keyword evidence="2" id="KW-1185">Reference proteome</keyword>
<name>A0A3P6RCF9_9BILA</name>
<dbReference type="InterPro" id="IPR019306">
    <property type="entry name" value="TMEM231"/>
</dbReference>
<evidence type="ECO:0000313" key="2">
    <source>
        <dbReference type="Proteomes" id="UP000271098"/>
    </source>
</evidence>
<dbReference type="OrthoDB" id="426438at2759"/>
<proteinExistence type="predicted"/>
<dbReference type="AlphaFoldDB" id="A0A3P6RCF9"/>
<gene>
    <name evidence="1" type="ORF">GPUH_LOCUS6951</name>
</gene>
<protein>
    <submittedName>
        <fullName evidence="1">Uncharacterized protein</fullName>
    </submittedName>
</protein>
<sequence>MKAEEHAKYYMWSSYPLLNQAEEEHLRIAVLEMQENDFNDDGKPDLVKL</sequence>
<evidence type="ECO:0000313" key="1">
    <source>
        <dbReference type="EMBL" id="VDK56687.1"/>
    </source>
</evidence>
<organism evidence="1 2">
    <name type="scientific">Gongylonema pulchrum</name>
    <dbReference type="NCBI Taxonomy" id="637853"/>
    <lineage>
        <taxon>Eukaryota</taxon>
        <taxon>Metazoa</taxon>
        <taxon>Ecdysozoa</taxon>
        <taxon>Nematoda</taxon>
        <taxon>Chromadorea</taxon>
        <taxon>Rhabditida</taxon>
        <taxon>Spirurina</taxon>
        <taxon>Spiruromorpha</taxon>
        <taxon>Spiruroidea</taxon>
        <taxon>Gongylonematidae</taxon>
        <taxon>Gongylonema</taxon>
    </lineage>
</organism>